<keyword evidence="3 4" id="KW-0687">Ribonucleoprotein</keyword>
<keyword evidence="2 4" id="KW-0689">Ribosomal protein</keyword>
<evidence type="ECO:0000256" key="2">
    <source>
        <dbReference type="ARBA" id="ARBA00022980"/>
    </source>
</evidence>
<protein>
    <recommendedName>
        <fullName evidence="6">50S ribosomal protein L17</fullName>
    </recommendedName>
</protein>
<dbReference type="GO" id="GO:0006412">
    <property type="term" value="P:translation"/>
    <property type="evidence" value="ECO:0007669"/>
    <property type="project" value="InterPro"/>
</dbReference>
<evidence type="ECO:0000256" key="4">
    <source>
        <dbReference type="RuleBase" id="RU000660"/>
    </source>
</evidence>
<dbReference type="PANTHER" id="PTHR14413:SF16">
    <property type="entry name" value="LARGE RIBOSOMAL SUBUNIT PROTEIN BL17M"/>
    <property type="match status" value="1"/>
</dbReference>
<evidence type="ECO:0000313" key="5">
    <source>
        <dbReference type="EMBL" id="CAD8777287.1"/>
    </source>
</evidence>
<dbReference type="GO" id="GO:0003735">
    <property type="term" value="F:structural constituent of ribosome"/>
    <property type="evidence" value="ECO:0007669"/>
    <property type="project" value="InterPro"/>
</dbReference>
<sequence length="187" mass="21750">MNSSSMEKFLSRTMPANGYNKLGRTPESRMNLVKKLLTELVEKERITTTFFKACFVQRYGDKLITLGKEGTREAWLKANDIVRTDRELHKVFTTLAMRYKDRKGGYIRLLRAGTRKGDNAHMAIIEFVDREGELRPARPAIMEIPRFSVMRWVKHQIDPSVELKTPPLLPPLVKEYLKQQQSLEKLN</sequence>
<dbReference type="InterPro" id="IPR000456">
    <property type="entry name" value="Ribosomal_bL17"/>
</dbReference>
<dbReference type="EMBL" id="HBFM01019869">
    <property type="protein sequence ID" value="CAD8777287.1"/>
    <property type="molecule type" value="Transcribed_RNA"/>
</dbReference>
<dbReference type="AlphaFoldDB" id="A0A7S0V9G9"/>
<dbReference type="Gene3D" id="3.90.1030.10">
    <property type="entry name" value="Ribosomal protein L17"/>
    <property type="match status" value="1"/>
</dbReference>
<comment type="similarity">
    <text evidence="1 4">Belongs to the bacterial ribosomal protein bL17 family.</text>
</comment>
<evidence type="ECO:0008006" key="6">
    <source>
        <dbReference type="Google" id="ProtNLM"/>
    </source>
</evidence>
<dbReference type="GO" id="GO:0022625">
    <property type="term" value="C:cytosolic large ribosomal subunit"/>
    <property type="evidence" value="ECO:0007669"/>
    <property type="project" value="TreeGrafter"/>
</dbReference>
<dbReference type="InterPro" id="IPR036373">
    <property type="entry name" value="Ribosomal_bL17_sf"/>
</dbReference>
<proteinExistence type="inferred from homology"/>
<reference evidence="5" key="1">
    <citation type="submission" date="2021-01" db="EMBL/GenBank/DDBJ databases">
        <authorList>
            <person name="Corre E."/>
            <person name="Pelletier E."/>
            <person name="Niang G."/>
            <person name="Scheremetjew M."/>
            <person name="Finn R."/>
            <person name="Kale V."/>
            <person name="Holt S."/>
            <person name="Cochrane G."/>
            <person name="Meng A."/>
            <person name="Brown T."/>
            <person name="Cohen L."/>
        </authorList>
    </citation>
    <scope>NUCLEOTIDE SEQUENCE</scope>
    <source>
        <strain evidence="5">SAG 63-3</strain>
    </source>
</reference>
<dbReference type="PANTHER" id="PTHR14413">
    <property type="entry name" value="RIBOSOMAL PROTEIN L17"/>
    <property type="match status" value="1"/>
</dbReference>
<evidence type="ECO:0000256" key="3">
    <source>
        <dbReference type="ARBA" id="ARBA00023274"/>
    </source>
</evidence>
<accession>A0A7S0V9G9</accession>
<dbReference type="SUPFAM" id="SSF64263">
    <property type="entry name" value="Prokaryotic ribosomal protein L17"/>
    <property type="match status" value="1"/>
</dbReference>
<gene>
    <name evidence="5" type="ORF">PPAR00522_LOCUS12976</name>
</gene>
<name>A0A7S0V9G9_9CHLO</name>
<dbReference type="Pfam" id="PF01196">
    <property type="entry name" value="Ribosomal_L17"/>
    <property type="match status" value="1"/>
</dbReference>
<dbReference type="NCBIfam" id="TIGR00059">
    <property type="entry name" value="L17"/>
    <property type="match status" value="1"/>
</dbReference>
<organism evidence="5">
    <name type="scientific">Polytomella parva</name>
    <dbReference type="NCBI Taxonomy" id="51329"/>
    <lineage>
        <taxon>Eukaryota</taxon>
        <taxon>Viridiplantae</taxon>
        <taxon>Chlorophyta</taxon>
        <taxon>core chlorophytes</taxon>
        <taxon>Chlorophyceae</taxon>
        <taxon>CS clade</taxon>
        <taxon>Chlamydomonadales</taxon>
        <taxon>Chlamydomonadaceae</taxon>
        <taxon>Polytomella</taxon>
    </lineage>
</organism>
<evidence type="ECO:0000256" key="1">
    <source>
        <dbReference type="ARBA" id="ARBA00008777"/>
    </source>
</evidence>